<dbReference type="KEGG" id="lmoi:VV02_15855"/>
<dbReference type="AlphaFoldDB" id="A0A0K1JJV3"/>
<name>A0A0K1JJV3_9MICO</name>
<dbReference type="Pfam" id="PF19187">
    <property type="entry name" value="HTH_PafC"/>
    <property type="match status" value="1"/>
</dbReference>
<reference evidence="4 5" key="1">
    <citation type="submission" date="2015-03" db="EMBL/GenBank/DDBJ databases">
        <title>Luteipulveratus halotolerans sp. nov., a novel actinobacterium (Dermacoccaceae) from Sarawak, Malaysia.</title>
        <authorList>
            <person name="Juboi H."/>
            <person name="Basik A."/>
            <person name="Shamsul S.S."/>
            <person name="Arnold P."/>
            <person name="Schmitt E.K."/>
            <person name="Sanglier J.-J."/>
            <person name="Yeo T."/>
        </authorList>
    </citation>
    <scope>NUCLEOTIDE SEQUENCE [LARGE SCALE GENOMIC DNA]</scope>
    <source>
        <strain evidence="4 5">MN07-A0370</strain>
    </source>
</reference>
<feature type="domain" description="WCX" evidence="3">
    <location>
        <begin position="244"/>
        <end position="317"/>
    </location>
</feature>
<dbReference type="InterPro" id="IPR057727">
    <property type="entry name" value="WCX_dom"/>
</dbReference>
<feature type="domain" description="WYL" evidence="1">
    <location>
        <begin position="146"/>
        <end position="216"/>
    </location>
</feature>
<gene>
    <name evidence="4" type="ORF">VV02_15855</name>
</gene>
<dbReference type="PATRIC" id="fig|571913.6.peg.3218"/>
<dbReference type="RefSeq" id="WP_052592966.1">
    <property type="nucleotide sequence ID" value="NZ_CP011112.1"/>
</dbReference>
<dbReference type="PROSITE" id="PS52050">
    <property type="entry name" value="WYL"/>
    <property type="match status" value="1"/>
</dbReference>
<dbReference type="PIRSF" id="PIRSF016838">
    <property type="entry name" value="PafC"/>
    <property type="match status" value="1"/>
</dbReference>
<feature type="domain" description="PafC HTH" evidence="2">
    <location>
        <begin position="10"/>
        <end position="122"/>
    </location>
</feature>
<dbReference type="InterPro" id="IPR026881">
    <property type="entry name" value="WYL_dom"/>
</dbReference>
<dbReference type="InterPro" id="IPR028349">
    <property type="entry name" value="PafC-like"/>
</dbReference>
<evidence type="ECO:0000313" key="4">
    <source>
        <dbReference type="EMBL" id="AKU16986.1"/>
    </source>
</evidence>
<protein>
    <submittedName>
        <fullName evidence="4">Proteasome protein</fullName>
    </submittedName>
</protein>
<evidence type="ECO:0000259" key="1">
    <source>
        <dbReference type="Pfam" id="PF13280"/>
    </source>
</evidence>
<proteinExistence type="predicted"/>
<dbReference type="GO" id="GO:0000502">
    <property type="term" value="C:proteasome complex"/>
    <property type="evidence" value="ECO:0007669"/>
    <property type="project" value="UniProtKB-KW"/>
</dbReference>
<keyword evidence="5" id="KW-1185">Reference proteome</keyword>
<dbReference type="InterPro" id="IPR051534">
    <property type="entry name" value="CBASS_pafABC_assoc_protein"/>
</dbReference>
<sequence length="326" mass="36235">MTAPENATARLSRLLTMVPWLVNRQGVDIEEASRDLGVTTSQIEADLQLLFLCGTPGHLPDDLIEAEWEEGRVFLRNADTIARPLRLSRDEALSLIVGLRTLAEVPGLGERDAIDRALAKLTEATGETGEGSTRVQVALGDTSVRETLALVRQAMEDPRRRIHLRYLVAARDEATERDVDPMRLVNIDSHWYLEGWCHRAQAVRLFRLDRVERAEILDVDGTPPPDARPRDLDDGIFTPAPEDLEVQLELEPGASWVTEYYPVDDIKDLGEGRTLVSLRAADPTWVRALVWRLGGQARVLAPESLAEQVTAGAEEALAAYRLDVGR</sequence>
<accession>A0A0K1JJV3</accession>
<dbReference type="InterPro" id="IPR043839">
    <property type="entry name" value="PafC_HTH"/>
</dbReference>
<evidence type="ECO:0000259" key="2">
    <source>
        <dbReference type="Pfam" id="PF19187"/>
    </source>
</evidence>
<dbReference type="OrthoDB" id="3268930at2"/>
<dbReference type="Proteomes" id="UP000066480">
    <property type="component" value="Chromosome"/>
</dbReference>
<keyword evidence="4" id="KW-0647">Proteasome</keyword>
<evidence type="ECO:0000313" key="5">
    <source>
        <dbReference type="Proteomes" id="UP000066480"/>
    </source>
</evidence>
<dbReference type="PANTHER" id="PTHR34580">
    <property type="match status" value="1"/>
</dbReference>
<evidence type="ECO:0000259" key="3">
    <source>
        <dbReference type="Pfam" id="PF25583"/>
    </source>
</evidence>
<dbReference type="Pfam" id="PF25583">
    <property type="entry name" value="WCX"/>
    <property type="match status" value="1"/>
</dbReference>
<dbReference type="PANTHER" id="PTHR34580:SF1">
    <property type="entry name" value="PROTEIN PAFC"/>
    <property type="match status" value="1"/>
</dbReference>
<dbReference type="EMBL" id="CP011112">
    <property type="protein sequence ID" value="AKU16986.1"/>
    <property type="molecule type" value="Genomic_DNA"/>
</dbReference>
<dbReference type="STRING" id="571913.VV02_15855"/>
<dbReference type="Pfam" id="PF13280">
    <property type="entry name" value="WYL"/>
    <property type="match status" value="1"/>
</dbReference>
<organism evidence="4 5">
    <name type="scientific">Luteipulveratus mongoliensis</name>
    <dbReference type="NCBI Taxonomy" id="571913"/>
    <lineage>
        <taxon>Bacteria</taxon>
        <taxon>Bacillati</taxon>
        <taxon>Actinomycetota</taxon>
        <taxon>Actinomycetes</taxon>
        <taxon>Micrococcales</taxon>
        <taxon>Dermacoccaceae</taxon>
        <taxon>Luteipulveratus</taxon>
    </lineage>
</organism>